<evidence type="ECO:0000313" key="5">
    <source>
        <dbReference type="EMBL" id="CAE07883.1"/>
    </source>
</evidence>
<keyword evidence="3" id="KW-1133">Transmembrane helix</keyword>
<dbReference type="EMBL" id="BX569692">
    <property type="protein sequence ID" value="CAE07883.1"/>
    <property type="molecule type" value="Genomic_DNA"/>
</dbReference>
<dbReference type="STRING" id="84588.SYNW1368"/>
<feature type="transmembrane region" description="Helical" evidence="3">
    <location>
        <begin position="39"/>
        <end position="61"/>
    </location>
</feature>
<dbReference type="HOGENOM" id="CLU_076576_0_0_3"/>
<feature type="transmembrane region" description="Helical" evidence="3">
    <location>
        <begin position="140"/>
        <end position="156"/>
    </location>
</feature>
<dbReference type="InterPro" id="IPR005804">
    <property type="entry name" value="FA_desaturase_dom"/>
</dbReference>
<organism evidence="5 6">
    <name type="scientific">Parasynechococcus marenigrum (strain WH8102)</name>
    <dbReference type="NCBI Taxonomy" id="84588"/>
    <lineage>
        <taxon>Bacteria</taxon>
        <taxon>Bacillati</taxon>
        <taxon>Cyanobacteriota</taxon>
        <taxon>Cyanophyceae</taxon>
        <taxon>Synechococcales</taxon>
        <taxon>Prochlorococcaceae</taxon>
        <taxon>Parasynechococcus</taxon>
        <taxon>Parasynechococcus marenigrum</taxon>
    </lineage>
</organism>
<keyword evidence="6" id="KW-1185">Reference proteome</keyword>
<dbReference type="Proteomes" id="UP000001422">
    <property type="component" value="Chromosome"/>
</dbReference>
<dbReference type="RefSeq" id="WP_011128232.1">
    <property type="nucleotide sequence ID" value="NC_005070.1"/>
</dbReference>
<dbReference type="KEGG" id="syw:SYNW1368"/>
<dbReference type="CDD" id="cd03513">
    <property type="entry name" value="CrtW_beta-carotene-ketolase"/>
    <property type="match status" value="1"/>
</dbReference>
<comment type="similarity">
    <text evidence="2">Belongs to the fatty acid desaturase type 2 family.</text>
</comment>
<protein>
    <submittedName>
        <fullName evidence="5">Possible beta-carotene ketolase</fullName>
    </submittedName>
</protein>
<keyword evidence="3" id="KW-0812">Transmembrane</keyword>
<evidence type="ECO:0000256" key="1">
    <source>
        <dbReference type="ARBA" id="ARBA00001954"/>
    </source>
</evidence>
<dbReference type="GO" id="GO:0006629">
    <property type="term" value="P:lipid metabolic process"/>
    <property type="evidence" value="ECO:0007669"/>
    <property type="project" value="InterPro"/>
</dbReference>
<feature type="transmembrane region" description="Helical" evidence="3">
    <location>
        <begin position="162"/>
        <end position="187"/>
    </location>
</feature>
<proteinExistence type="inferred from homology"/>
<sequence>MANEFSPQALKGLALAGLIGSAWLLSLGLSYTLPLDQTPGLLIGSLILLRAFLHTGLFIVAHDSMHASLVPGHPGLNRWIGKVYLLVYAGLSYERCSRNHRRHHLAPETFQDPDYQRCTNNNILDWYVHFMGNYLGMRQLLNLSCLWLALIILNGSDLPAQIMHLLLFSVLPLIISSCQLFLVGTWLPHRRGATTRPGVTTRSLALHPALSFAACYNFGYHREHHESPSTPWFQLPQLRNESFT</sequence>
<gene>
    <name evidence="5" type="ordered locus">SYNW1368</name>
</gene>
<name>Q7U6H0_PARMW</name>
<accession>Q7U6H0</accession>
<keyword evidence="3" id="KW-0472">Membrane</keyword>
<dbReference type="eggNOG" id="COG3239">
    <property type="taxonomic scope" value="Bacteria"/>
</dbReference>
<dbReference type="AlphaFoldDB" id="Q7U6H0"/>
<evidence type="ECO:0000256" key="3">
    <source>
        <dbReference type="SAM" id="Phobius"/>
    </source>
</evidence>
<reference evidence="5 6" key="1">
    <citation type="journal article" date="2003" name="Nature">
        <title>The genome of a motile marine Synechococcus.</title>
        <authorList>
            <person name="Palenik B."/>
            <person name="Brahamsha B."/>
            <person name="Larimer F."/>
            <person name="Land M."/>
            <person name="Hauser L."/>
            <person name="Chain P."/>
            <person name="Lamerdin J."/>
            <person name="Regala W."/>
            <person name="Allen E.A."/>
            <person name="McCarren J."/>
            <person name="Paulsen I."/>
            <person name="Dufresne A."/>
            <person name="Partensky F."/>
            <person name="Webb E."/>
            <person name="Waterbury J."/>
        </authorList>
    </citation>
    <scope>NUCLEOTIDE SEQUENCE [LARGE SCALE GENOMIC DNA]</scope>
    <source>
        <strain evidence="5 6">WH8102</strain>
    </source>
</reference>
<comment type="cofactor">
    <cofactor evidence="1">
        <name>Fe(2+)</name>
        <dbReference type="ChEBI" id="CHEBI:29033"/>
    </cofactor>
</comment>
<evidence type="ECO:0000259" key="4">
    <source>
        <dbReference type="Pfam" id="PF00487"/>
    </source>
</evidence>
<evidence type="ECO:0000313" key="6">
    <source>
        <dbReference type="Proteomes" id="UP000001422"/>
    </source>
</evidence>
<feature type="transmembrane region" description="Helical" evidence="3">
    <location>
        <begin position="12"/>
        <end position="33"/>
    </location>
</feature>
<evidence type="ECO:0000256" key="2">
    <source>
        <dbReference type="ARBA" id="ARBA00008749"/>
    </source>
</evidence>
<feature type="domain" description="Fatty acid desaturase" evidence="4">
    <location>
        <begin position="45"/>
        <end position="240"/>
    </location>
</feature>
<dbReference type="Pfam" id="PF00487">
    <property type="entry name" value="FA_desaturase"/>
    <property type="match status" value="1"/>
</dbReference>